<sequence length="538" mass="59841">MQMQGNTHQILLVDLIEQTNPSAIDKQRRNASYLVCCSPPEVLQYVFDIYVNDEHKMHHQDRDPKAVLPPTALLSHVCARWRALCLDDKHLWAKITIDHHRGRWPPEFIARSGNSPLEVAFGISKKYGLEVALAVVHNMHRVCSLDARGSSEHLQPFCDALTGTAAPILEYLCLGHFPNPAMYGTAVYVPSNIFAGTAPKLRSISLANVFPQGPPVQAFAHLTDVHMDGALTATTAQPFLQSAPDLKVMICWKFSTHPDANTYLPMVPSSLEGKRVDAAQMTCLAIDDDDMAQIVQLLEDVNAPSLSQIGLFNMCLTHPDLEHFTLALPLALSFHIKALRRIHGSCRELAMDSSSITCWPSQSNLVRHDLIDDADDVFPFYAQWDYDDDSFPEEVAPFVDGMLGVLPVDEVRTLSLRYITRNWGSLYRASNVTVLNYTCESPDADVLRFLQAMVPLDQRIDVAGTALDDRTLFPQLARIVFKNMMISTDSGNLVRVLQRLSRARQNDGIALEVAFEGCSGQENITTGLEDMSVTWDGA</sequence>
<dbReference type="Proteomes" id="UP000298327">
    <property type="component" value="Unassembled WGS sequence"/>
</dbReference>
<evidence type="ECO:0000313" key="1">
    <source>
        <dbReference type="EMBL" id="TFY67474.1"/>
    </source>
</evidence>
<name>A0A4Y9YYM5_9AGAM</name>
<protein>
    <submittedName>
        <fullName evidence="1">Uncharacterized protein</fullName>
    </submittedName>
</protein>
<organism evidence="1 2">
    <name type="scientific">Dentipellis fragilis</name>
    <dbReference type="NCBI Taxonomy" id="205917"/>
    <lineage>
        <taxon>Eukaryota</taxon>
        <taxon>Fungi</taxon>
        <taxon>Dikarya</taxon>
        <taxon>Basidiomycota</taxon>
        <taxon>Agaricomycotina</taxon>
        <taxon>Agaricomycetes</taxon>
        <taxon>Russulales</taxon>
        <taxon>Hericiaceae</taxon>
        <taxon>Dentipellis</taxon>
    </lineage>
</organism>
<evidence type="ECO:0000313" key="2">
    <source>
        <dbReference type="Proteomes" id="UP000298327"/>
    </source>
</evidence>
<comment type="caution">
    <text evidence="1">The sequence shown here is derived from an EMBL/GenBank/DDBJ whole genome shotgun (WGS) entry which is preliminary data.</text>
</comment>
<dbReference type="AlphaFoldDB" id="A0A4Y9YYM5"/>
<dbReference type="EMBL" id="SEOQ01000189">
    <property type="protein sequence ID" value="TFY67474.1"/>
    <property type="molecule type" value="Genomic_DNA"/>
</dbReference>
<gene>
    <name evidence="1" type="ORF">EVG20_g3930</name>
</gene>
<proteinExistence type="predicted"/>
<accession>A0A4Y9YYM5</accession>
<dbReference type="OrthoDB" id="2884925at2759"/>
<reference evidence="1 2" key="1">
    <citation type="submission" date="2019-02" db="EMBL/GenBank/DDBJ databases">
        <title>Genome sequencing of the rare red list fungi Dentipellis fragilis.</title>
        <authorList>
            <person name="Buettner E."/>
            <person name="Kellner H."/>
        </authorList>
    </citation>
    <scope>NUCLEOTIDE SEQUENCE [LARGE SCALE GENOMIC DNA]</scope>
    <source>
        <strain evidence="1 2">DSM 105465</strain>
    </source>
</reference>
<keyword evidence="2" id="KW-1185">Reference proteome</keyword>